<dbReference type="Gene3D" id="1.10.510.10">
    <property type="entry name" value="Transferase(Phosphotransferase) domain 1"/>
    <property type="match status" value="1"/>
</dbReference>
<dbReference type="EMBL" id="BOMH01000018">
    <property type="protein sequence ID" value="GID64840.1"/>
    <property type="molecule type" value="Genomic_DNA"/>
</dbReference>
<dbReference type="PROSITE" id="PS50011">
    <property type="entry name" value="PROTEIN_KINASE_DOM"/>
    <property type="match status" value="1"/>
</dbReference>
<keyword evidence="3" id="KW-0808">Transferase</keyword>
<keyword evidence="5 10" id="KW-0418">Kinase</keyword>
<sequence>MQGYRGLHGEGSFVRMLGGRYQLVHRIGLGGMSEVWRGHDQVLDRPVAVKIMAPAVEGTLGEAGVELIRSEARSAARLAHPNVAGVHDFGTSPAPGRPDVPYIVMELVEGQTLSQHLAGGRLDWRIGVRICAEVAAALAAAHAEQVVHRDIKPANVMLTPSGAKVLDFGIAASIGAPEPDPDGPVMGTPAYVAPERFEGLPATPASDMFGLGSLLYHCLAGRVPWTTRSPTELIHAQRYRDPEPLPAMDGLPPEVLDLCYRCLRRDPADRPTAMVAALLLAAAVDAQVYVPMVELNPAPPAWDERAAEEPTFAGGQAGPPPAVTAAGNSGPRHHDERTARPSQKPARHAAE</sequence>
<dbReference type="InterPro" id="IPR008271">
    <property type="entry name" value="Ser/Thr_kinase_AS"/>
</dbReference>
<evidence type="ECO:0000256" key="6">
    <source>
        <dbReference type="ARBA" id="ARBA00022840"/>
    </source>
</evidence>
<reference evidence="10" key="1">
    <citation type="submission" date="2021-01" db="EMBL/GenBank/DDBJ databases">
        <title>Whole genome shotgun sequence of Actinoplanes cyaneus NBRC 14990.</title>
        <authorList>
            <person name="Komaki H."/>
            <person name="Tamura T."/>
        </authorList>
    </citation>
    <scope>NUCLEOTIDE SEQUENCE</scope>
    <source>
        <strain evidence="10">NBRC 14990</strain>
    </source>
</reference>
<feature type="region of interest" description="Disordered" evidence="8">
    <location>
        <begin position="305"/>
        <end position="351"/>
    </location>
</feature>
<feature type="domain" description="Protein kinase" evidence="9">
    <location>
        <begin position="21"/>
        <end position="290"/>
    </location>
</feature>
<dbReference type="PANTHER" id="PTHR43289:SF6">
    <property type="entry name" value="SERINE_THREONINE-PROTEIN KINASE NEKL-3"/>
    <property type="match status" value="1"/>
</dbReference>
<keyword evidence="2" id="KW-0723">Serine/threonine-protein kinase</keyword>
<evidence type="ECO:0000256" key="2">
    <source>
        <dbReference type="ARBA" id="ARBA00022527"/>
    </source>
</evidence>
<dbReference type="Gene3D" id="3.30.200.20">
    <property type="entry name" value="Phosphorylase Kinase, domain 1"/>
    <property type="match status" value="1"/>
</dbReference>
<dbReference type="Proteomes" id="UP000619479">
    <property type="component" value="Unassembled WGS sequence"/>
</dbReference>
<evidence type="ECO:0000256" key="5">
    <source>
        <dbReference type="ARBA" id="ARBA00022777"/>
    </source>
</evidence>
<name>A0A919IMQ1_9ACTN</name>
<feature type="binding site" evidence="7">
    <location>
        <position position="50"/>
    </location>
    <ligand>
        <name>ATP</name>
        <dbReference type="ChEBI" id="CHEBI:30616"/>
    </ligand>
</feature>
<dbReference type="GO" id="GO:0005524">
    <property type="term" value="F:ATP binding"/>
    <property type="evidence" value="ECO:0007669"/>
    <property type="project" value="UniProtKB-UniRule"/>
</dbReference>
<dbReference type="InterPro" id="IPR011009">
    <property type="entry name" value="Kinase-like_dom_sf"/>
</dbReference>
<keyword evidence="11" id="KW-1185">Reference proteome</keyword>
<proteinExistence type="predicted"/>
<dbReference type="InterPro" id="IPR000719">
    <property type="entry name" value="Prot_kinase_dom"/>
</dbReference>
<dbReference type="SMART" id="SM00220">
    <property type="entry name" value="S_TKc"/>
    <property type="match status" value="1"/>
</dbReference>
<dbReference type="AlphaFoldDB" id="A0A919IMQ1"/>
<dbReference type="SUPFAM" id="SSF56112">
    <property type="entry name" value="Protein kinase-like (PK-like)"/>
    <property type="match status" value="1"/>
</dbReference>
<organism evidence="10 11">
    <name type="scientific">Actinoplanes cyaneus</name>
    <dbReference type="NCBI Taxonomy" id="52696"/>
    <lineage>
        <taxon>Bacteria</taxon>
        <taxon>Bacillati</taxon>
        <taxon>Actinomycetota</taxon>
        <taxon>Actinomycetes</taxon>
        <taxon>Micromonosporales</taxon>
        <taxon>Micromonosporaceae</taxon>
        <taxon>Actinoplanes</taxon>
    </lineage>
</organism>
<dbReference type="PROSITE" id="PS00108">
    <property type="entry name" value="PROTEIN_KINASE_ST"/>
    <property type="match status" value="1"/>
</dbReference>
<evidence type="ECO:0000256" key="7">
    <source>
        <dbReference type="PROSITE-ProRule" id="PRU10141"/>
    </source>
</evidence>
<evidence type="ECO:0000313" key="10">
    <source>
        <dbReference type="EMBL" id="GID64840.1"/>
    </source>
</evidence>
<evidence type="ECO:0000256" key="8">
    <source>
        <dbReference type="SAM" id="MobiDB-lite"/>
    </source>
</evidence>
<accession>A0A919IMQ1</accession>
<dbReference type="CDD" id="cd14014">
    <property type="entry name" value="STKc_PknB_like"/>
    <property type="match status" value="1"/>
</dbReference>
<keyword evidence="4 7" id="KW-0547">Nucleotide-binding</keyword>
<dbReference type="GO" id="GO:0004674">
    <property type="term" value="F:protein serine/threonine kinase activity"/>
    <property type="evidence" value="ECO:0007669"/>
    <property type="project" value="UniProtKB-KW"/>
</dbReference>
<dbReference type="PROSITE" id="PS00107">
    <property type="entry name" value="PROTEIN_KINASE_ATP"/>
    <property type="match status" value="1"/>
</dbReference>
<evidence type="ECO:0000256" key="1">
    <source>
        <dbReference type="ARBA" id="ARBA00012513"/>
    </source>
</evidence>
<dbReference type="PANTHER" id="PTHR43289">
    <property type="entry name" value="MITOGEN-ACTIVATED PROTEIN KINASE KINASE KINASE 20-RELATED"/>
    <property type="match status" value="1"/>
</dbReference>
<evidence type="ECO:0000256" key="4">
    <source>
        <dbReference type="ARBA" id="ARBA00022741"/>
    </source>
</evidence>
<keyword evidence="6 7" id="KW-0067">ATP-binding</keyword>
<evidence type="ECO:0000256" key="3">
    <source>
        <dbReference type="ARBA" id="ARBA00022679"/>
    </source>
</evidence>
<evidence type="ECO:0000313" key="11">
    <source>
        <dbReference type="Proteomes" id="UP000619479"/>
    </source>
</evidence>
<dbReference type="EC" id="2.7.11.1" evidence="1"/>
<protein>
    <recommendedName>
        <fullName evidence="1">non-specific serine/threonine protein kinase</fullName>
        <ecNumber evidence="1">2.7.11.1</ecNumber>
    </recommendedName>
</protein>
<comment type="caution">
    <text evidence="10">The sequence shown here is derived from an EMBL/GenBank/DDBJ whole genome shotgun (WGS) entry which is preliminary data.</text>
</comment>
<gene>
    <name evidence="10" type="ORF">Acy02nite_27210</name>
</gene>
<dbReference type="Pfam" id="PF00069">
    <property type="entry name" value="Pkinase"/>
    <property type="match status" value="1"/>
</dbReference>
<dbReference type="InterPro" id="IPR017441">
    <property type="entry name" value="Protein_kinase_ATP_BS"/>
</dbReference>
<evidence type="ECO:0000259" key="9">
    <source>
        <dbReference type="PROSITE" id="PS50011"/>
    </source>
</evidence>